<dbReference type="Gene3D" id="3.40.50.1820">
    <property type="entry name" value="alpha/beta hydrolase"/>
    <property type="match status" value="1"/>
</dbReference>
<dbReference type="InterPro" id="IPR000073">
    <property type="entry name" value="AB_hydrolase_1"/>
</dbReference>
<dbReference type="SUPFAM" id="SSF53474">
    <property type="entry name" value="alpha/beta-Hydrolases"/>
    <property type="match status" value="1"/>
</dbReference>
<comment type="caution">
    <text evidence="2">The sequence shown here is derived from an EMBL/GenBank/DDBJ whole genome shotgun (WGS) entry which is preliminary data.</text>
</comment>
<dbReference type="OrthoDB" id="19657at2759"/>
<reference evidence="2 3" key="1">
    <citation type="journal article" date="2020" name="ISME J.">
        <title>Uncovering the hidden diversity of litter-decomposition mechanisms in mushroom-forming fungi.</title>
        <authorList>
            <person name="Floudas D."/>
            <person name="Bentzer J."/>
            <person name="Ahren D."/>
            <person name="Johansson T."/>
            <person name="Persson P."/>
            <person name="Tunlid A."/>
        </authorList>
    </citation>
    <scope>NUCLEOTIDE SEQUENCE [LARGE SCALE GENOMIC DNA]</scope>
    <source>
        <strain evidence="2 3">CBS 291.85</strain>
    </source>
</reference>
<dbReference type="PANTHER" id="PTHR43798">
    <property type="entry name" value="MONOACYLGLYCEROL LIPASE"/>
    <property type="match status" value="1"/>
</dbReference>
<dbReference type="EMBL" id="JAACJM010000107">
    <property type="protein sequence ID" value="KAF5345913.1"/>
    <property type="molecule type" value="Genomic_DNA"/>
</dbReference>
<proteinExistence type="predicted"/>
<organism evidence="2 3">
    <name type="scientific">Tetrapyrgos nigripes</name>
    <dbReference type="NCBI Taxonomy" id="182062"/>
    <lineage>
        <taxon>Eukaryota</taxon>
        <taxon>Fungi</taxon>
        <taxon>Dikarya</taxon>
        <taxon>Basidiomycota</taxon>
        <taxon>Agaricomycotina</taxon>
        <taxon>Agaricomycetes</taxon>
        <taxon>Agaricomycetidae</taxon>
        <taxon>Agaricales</taxon>
        <taxon>Marasmiineae</taxon>
        <taxon>Marasmiaceae</taxon>
        <taxon>Tetrapyrgos</taxon>
    </lineage>
</organism>
<evidence type="ECO:0000313" key="2">
    <source>
        <dbReference type="EMBL" id="KAF5345913.1"/>
    </source>
</evidence>
<evidence type="ECO:0000313" key="3">
    <source>
        <dbReference type="Proteomes" id="UP000559256"/>
    </source>
</evidence>
<dbReference type="Pfam" id="PF00561">
    <property type="entry name" value="Abhydrolase_1"/>
    <property type="match status" value="1"/>
</dbReference>
<name>A0A8H5FRD6_9AGAR</name>
<gene>
    <name evidence="2" type="ORF">D9758_011415</name>
</gene>
<keyword evidence="3" id="KW-1185">Reference proteome</keyword>
<accession>A0A8H5FRD6</accession>
<dbReference type="Proteomes" id="UP000559256">
    <property type="component" value="Unassembled WGS sequence"/>
</dbReference>
<protein>
    <recommendedName>
        <fullName evidence="1">AB hydrolase-1 domain-containing protein</fullName>
    </recommendedName>
</protein>
<sequence>MCCNEFHAPSGVLSQLITTLPSTLSTAMPSIKVKSSTGKTEYNYTISTPSKDSAKTIDPKLPTVLFLHAVYLSSSIFHYQFADPRLRRFNLVTLDLRLHGQTTGDFLPLTYNEHNAAEDISKFMDALKLPACHIVGCSMGSMIGAQFSINYPKKVLSLFMMSPLGSTEPADIAEGREEITEYWMEGAKSNDEAALLDALYGARQFAFSNKTTTLITGLVNGTYPIVKKNWIPKNFDAYRTATVDLIIQRKQHTREELSQIMVPVTIAHGMDDIPYPPNVTEEYFGRLQDAGVNVKMHKIDGAPHFICVDVGKEINTVLHDFLMANISEPAPDVPTRHVLSPWDAQLRKDGWDPEEDDDHLCII</sequence>
<evidence type="ECO:0000259" key="1">
    <source>
        <dbReference type="Pfam" id="PF00561"/>
    </source>
</evidence>
<feature type="domain" description="AB hydrolase-1" evidence="1">
    <location>
        <begin position="62"/>
        <end position="308"/>
    </location>
</feature>
<dbReference type="AlphaFoldDB" id="A0A8H5FRD6"/>
<dbReference type="InterPro" id="IPR029058">
    <property type="entry name" value="AB_hydrolase_fold"/>
</dbReference>
<dbReference type="InterPro" id="IPR050266">
    <property type="entry name" value="AB_hydrolase_sf"/>
</dbReference>